<evidence type="ECO:0000313" key="4">
    <source>
        <dbReference type="EMBL" id="NCI49770.1"/>
    </source>
</evidence>
<dbReference type="Pfam" id="PF01433">
    <property type="entry name" value="Peptidase_M1"/>
    <property type="match status" value="1"/>
</dbReference>
<keyword evidence="2" id="KW-0732">Signal</keyword>
<dbReference type="Proteomes" id="UP000753802">
    <property type="component" value="Unassembled WGS sequence"/>
</dbReference>
<organism evidence="4 5">
    <name type="scientific">Sediminibacterium roseum</name>
    <dbReference type="NCBI Taxonomy" id="1978412"/>
    <lineage>
        <taxon>Bacteria</taxon>
        <taxon>Pseudomonadati</taxon>
        <taxon>Bacteroidota</taxon>
        <taxon>Chitinophagia</taxon>
        <taxon>Chitinophagales</taxon>
        <taxon>Chitinophagaceae</taxon>
        <taxon>Sediminibacterium</taxon>
    </lineage>
</organism>
<evidence type="ECO:0000256" key="1">
    <source>
        <dbReference type="SAM" id="MobiDB-lite"/>
    </source>
</evidence>
<feature type="domain" description="Peptidase M1 membrane alanine aminopeptidase" evidence="3">
    <location>
        <begin position="369"/>
        <end position="569"/>
    </location>
</feature>
<reference evidence="4 5" key="1">
    <citation type="submission" date="2020-01" db="EMBL/GenBank/DDBJ databases">
        <title>Genome analysis.</title>
        <authorList>
            <person name="Wu S."/>
            <person name="Wang G."/>
        </authorList>
    </citation>
    <scope>NUCLEOTIDE SEQUENCE [LARGE SCALE GENOMIC DNA]</scope>
    <source>
        <strain evidence="4 5">SYL130</strain>
    </source>
</reference>
<dbReference type="PANTHER" id="PTHR11533:SF174">
    <property type="entry name" value="PUROMYCIN-SENSITIVE AMINOPEPTIDASE-RELATED"/>
    <property type="match status" value="1"/>
</dbReference>
<dbReference type="Gene3D" id="1.10.390.10">
    <property type="entry name" value="Neutral Protease Domain 2"/>
    <property type="match status" value="1"/>
</dbReference>
<feature type="region of interest" description="Disordered" evidence="1">
    <location>
        <begin position="789"/>
        <end position="809"/>
    </location>
</feature>
<dbReference type="SUPFAM" id="SSF55486">
    <property type="entry name" value="Metalloproteases ('zincins'), catalytic domain"/>
    <property type="match status" value="1"/>
</dbReference>
<feature type="chain" id="PRO_5045774689" evidence="2">
    <location>
        <begin position="21"/>
        <end position="809"/>
    </location>
</feature>
<dbReference type="InterPro" id="IPR050344">
    <property type="entry name" value="Peptidase_M1_aminopeptidases"/>
</dbReference>
<dbReference type="InterPro" id="IPR027268">
    <property type="entry name" value="Peptidase_M4/M1_CTD_sf"/>
</dbReference>
<name>A0ABW9ZTG4_9BACT</name>
<sequence>MNMRKLLLVSMLSCTVALNAQDIHNNPGSNHGNKFEQLGTILPTPNEYRTASGAPGPKYWQQRADYDIKCELDEANLRLKGTETITYWNNSPDPLTYLWLQLDENEHSNVNNANYQDRNTLGRTLTTTAIEAMMNKNVDNGYGDQITKITDAMGKALKYTINKTMMRVDLPVTLKPGQKFVFNIEWFYKITDKNAFGGRGGYELFPEDGNSLFTMAQWYPRLCVYSDFQGWQNHQFTGRGEFALTFGNYNVSITAPGDHVVLGTGQCQNYAAVLSPTQLSRWNQAQNTKEPIEIVTLAEATAAEKQKTTKTKTWVFKAENVRDFAWTSSRKYIWDAMPAYVEGKKVMCMSGYPKEAYGLYRKFSTKVVAHTIKTYSKFSIPYPYPVAQSIEAANGMEYPMICFNNGRTQKDGSYSESTKFSMLGVIIHEVGHNFFPMIVNSDERQWTWMDEGVNSFVEYLTEELYDSKYPSRSMGAGYTMARYMGLPKDQLEPIMTNSENISNFGANAYSKPATGFNILRETILGRELFDFSFKEYAKRWAFKHPTPADLFRTMEDASGEDLDWFWRGWFYSTDACDISIDSVKHAVYDPNATPQAGGAPGFRGGFGGGGNNNMLPRPQVSTFEDISKIRNKADKNIVFATDADTSLRDFYWRYDRGIEPYDSITKLPAPAPFTAPASEPLTAEEKAKYGDVHLYELSLSNKGGLVMPVIVEFTFEDGTKEVQRIPAQVWRHNENNTVKVFLTKKKAVSIKLDPYGETADINSNNNSWPKAGAADEPSKFSIFKAGARASRGAGGSTLNPMNNAQQKGK</sequence>
<evidence type="ECO:0000259" key="3">
    <source>
        <dbReference type="Pfam" id="PF01433"/>
    </source>
</evidence>
<dbReference type="EMBL" id="JAACJS010000011">
    <property type="protein sequence ID" value="NCI49770.1"/>
    <property type="molecule type" value="Genomic_DNA"/>
</dbReference>
<dbReference type="PANTHER" id="PTHR11533">
    <property type="entry name" value="PROTEASE M1 ZINC METALLOPROTEASE"/>
    <property type="match status" value="1"/>
</dbReference>
<proteinExistence type="predicted"/>
<evidence type="ECO:0000256" key="2">
    <source>
        <dbReference type="SAM" id="SignalP"/>
    </source>
</evidence>
<keyword evidence="5" id="KW-1185">Reference proteome</keyword>
<comment type="caution">
    <text evidence="4">The sequence shown here is derived from an EMBL/GenBank/DDBJ whole genome shotgun (WGS) entry which is preliminary data.</text>
</comment>
<protein>
    <submittedName>
        <fullName evidence="4">M1 family metallopeptidase</fullName>
    </submittedName>
</protein>
<evidence type="ECO:0000313" key="5">
    <source>
        <dbReference type="Proteomes" id="UP000753802"/>
    </source>
</evidence>
<feature type="signal peptide" evidence="2">
    <location>
        <begin position="1"/>
        <end position="20"/>
    </location>
</feature>
<dbReference type="InterPro" id="IPR014782">
    <property type="entry name" value="Peptidase_M1_dom"/>
</dbReference>
<feature type="compositionally biased region" description="Polar residues" evidence="1">
    <location>
        <begin position="797"/>
        <end position="809"/>
    </location>
</feature>
<gene>
    <name evidence="4" type="ORF">GWC95_07545</name>
</gene>
<dbReference type="CDD" id="cd09604">
    <property type="entry name" value="M1_APN_like"/>
    <property type="match status" value="1"/>
</dbReference>
<accession>A0ABW9ZTG4</accession>